<dbReference type="PROSITE" id="PS00078">
    <property type="entry name" value="COX2"/>
    <property type="match status" value="1"/>
</dbReference>
<accession>A0A255YTL2</accession>
<feature type="signal peptide" evidence="18">
    <location>
        <begin position="1"/>
        <end position="25"/>
    </location>
</feature>
<evidence type="ECO:0000259" key="19">
    <source>
        <dbReference type="PROSITE" id="PS50857"/>
    </source>
</evidence>
<dbReference type="Proteomes" id="UP000216998">
    <property type="component" value="Unassembled WGS sequence"/>
</dbReference>
<dbReference type="InterPro" id="IPR008972">
    <property type="entry name" value="Cupredoxin"/>
</dbReference>
<comment type="similarity">
    <text evidence="3 15">Belongs to the cytochrome c oxidase subunit 2 family.</text>
</comment>
<dbReference type="EMBL" id="NOXU01000031">
    <property type="protein sequence ID" value="OYQ32567.1"/>
    <property type="molecule type" value="Genomic_DNA"/>
</dbReference>
<dbReference type="EC" id="7.1.1.9" evidence="16"/>
<dbReference type="InterPro" id="IPR014222">
    <property type="entry name" value="Cyt_c_oxidase_su2"/>
</dbReference>
<keyword evidence="9 15" id="KW-0249">Electron transport</keyword>
<keyword evidence="11 16" id="KW-0186">Copper</keyword>
<keyword evidence="10 17" id="KW-1133">Transmembrane helix</keyword>
<evidence type="ECO:0000256" key="9">
    <source>
        <dbReference type="ARBA" id="ARBA00022982"/>
    </source>
</evidence>
<dbReference type="GO" id="GO:0042773">
    <property type="term" value="P:ATP synthesis coupled electron transport"/>
    <property type="evidence" value="ECO:0007669"/>
    <property type="project" value="TreeGrafter"/>
</dbReference>
<dbReference type="SUPFAM" id="SSF49503">
    <property type="entry name" value="Cupredoxins"/>
    <property type="match status" value="1"/>
</dbReference>
<keyword evidence="22" id="KW-1185">Reference proteome</keyword>
<dbReference type="NCBIfam" id="TIGR02866">
    <property type="entry name" value="CoxB"/>
    <property type="match status" value="1"/>
</dbReference>
<dbReference type="InterPro" id="IPR036257">
    <property type="entry name" value="Cyt_c_oxidase_su2_TM_sf"/>
</dbReference>
<dbReference type="PANTHER" id="PTHR22888">
    <property type="entry name" value="CYTOCHROME C OXIDASE, SUBUNIT II"/>
    <property type="match status" value="1"/>
</dbReference>
<keyword evidence="6 15" id="KW-0812">Transmembrane</keyword>
<evidence type="ECO:0000259" key="20">
    <source>
        <dbReference type="PROSITE" id="PS50999"/>
    </source>
</evidence>
<sequence length="284" mass="31307">MSVSKIGAAVTALFVSAMVGGSALAQEAAKAVGAPQPKQLGFQEAASPVMERLHDFHNILLWTIIAIAVFVTLLLLYVMIRFNKKANPVPSTTTHHTWLEVAWTGIPVIILLLIAIPSFRVLYYMDKAPNPELTVKITGHQWYWSFEYPDHEGLAFESRMIPENEIKPGQLRLLEVDNRIIVPVGVDVRVLVTGADVIHAFAIPALGVKKDAMPGRLNETWFNVTREGVYYGQCSEICGTGHGYMPIAVEAVSKERFQEWLGQQKQAFNSNGSAPRQVAEAAAQ</sequence>
<comment type="cofactor">
    <cofactor evidence="1">
        <name>heme</name>
        <dbReference type="ChEBI" id="CHEBI:30413"/>
    </cofactor>
</comment>
<dbReference type="Gene3D" id="2.60.40.420">
    <property type="entry name" value="Cupredoxins - blue copper proteins"/>
    <property type="match status" value="1"/>
</dbReference>
<keyword evidence="12 17" id="KW-0472">Membrane</keyword>
<reference evidence="21 22" key="1">
    <citation type="submission" date="2017-07" db="EMBL/GenBank/DDBJ databases">
        <title>Niveispirillum cyanobacteriorum sp. nov., isolated from cyanobacterial aggregates in a eutrophic lake.</title>
        <authorList>
            <person name="Cai H."/>
        </authorList>
    </citation>
    <scope>NUCLEOTIDE SEQUENCE [LARGE SCALE GENOMIC DNA]</scope>
    <source>
        <strain evidence="22">TH1-14</strain>
    </source>
</reference>
<evidence type="ECO:0000256" key="5">
    <source>
        <dbReference type="ARBA" id="ARBA00022660"/>
    </source>
</evidence>
<dbReference type="Gene3D" id="1.10.287.90">
    <property type="match status" value="1"/>
</dbReference>
<comment type="function">
    <text evidence="13 16">Subunits I and II form the functional core of the enzyme complex. Electrons originating in cytochrome c are transferred via heme a and Cu(A) to the binuclear center formed by heme a3 and Cu(B).</text>
</comment>
<evidence type="ECO:0000256" key="12">
    <source>
        <dbReference type="ARBA" id="ARBA00023136"/>
    </source>
</evidence>
<evidence type="ECO:0000256" key="1">
    <source>
        <dbReference type="ARBA" id="ARBA00001971"/>
    </source>
</evidence>
<dbReference type="FunFam" id="2.60.40.420:FF:000001">
    <property type="entry name" value="Cytochrome c oxidase subunit 2"/>
    <property type="match status" value="1"/>
</dbReference>
<keyword evidence="8" id="KW-1278">Translocase</keyword>
<keyword evidence="5 15" id="KW-0679">Respiratory chain</keyword>
<dbReference type="AlphaFoldDB" id="A0A255YTL2"/>
<evidence type="ECO:0000313" key="22">
    <source>
        <dbReference type="Proteomes" id="UP000216998"/>
    </source>
</evidence>
<keyword evidence="7 16" id="KW-0479">Metal-binding</keyword>
<evidence type="ECO:0000256" key="3">
    <source>
        <dbReference type="ARBA" id="ARBA00007866"/>
    </source>
</evidence>
<dbReference type="InterPro" id="IPR011759">
    <property type="entry name" value="Cyt_c_oxidase_su2_TM_dom"/>
</dbReference>
<comment type="subcellular location">
    <subcellularLocation>
        <location evidence="15">Cell membrane</location>
        <topology evidence="15">Multi-pass membrane protein</topology>
    </subcellularLocation>
    <subcellularLocation>
        <location evidence="2">Membrane</location>
        <topology evidence="2">Multi-pass membrane protein</topology>
    </subcellularLocation>
</comment>
<feature type="transmembrane region" description="Helical" evidence="17">
    <location>
        <begin position="101"/>
        <end position="125"/>
    </location>
</feature>
<dbReference type="CDD" id="cd13912">
    <property type="entry name" value="CcO_II_C"/>
    <property type="match status" value="1"/>
</dbReference>
<comment type="cofactor">
    <cofactor evidence="16">
        <name>Cu cation</name>
        <dbReference type="ChEBI" id="CHEBI:23378"/>
    </cofactor>
    <text evidence="16">Binds a copper A center.</text>
</comment>
<proteinExistence type="inferred from homology"/>
<dbReference type="InterPro" id="IPR034210">
    <property type="entry name" value="CcO_II_C"/>
</dbReference>
<gene>
    <name evidence="21" type="primary">coxB</name>
    <name evidence="21" type="ORF">CHU95_17450</name>
</gene>
<dbReference type="InterPro" id="IPR002429">
    <property type="entry name" value="CcO_II-like_C"/>
</dbReference>
<feature type="domain" description="Cytochrome oxidase subunit II copper A binding" evidence="19">
    <location>
        <begin position="130"/>
        <end position="263"/>
    </location>
</feature>
<name>A0A255YTL2_9PROT</name>
<dbReference type="PANTHER" id="PTHR22888:SF9">
    <property type="entry name" value="CYTOCHROME C OXIDASE SUBUNIT 2"/>
    <property type="match status" value="1"/>
</dbReference>
<keyword evidence="4 15" id="KW-0813">Transport</keyword>
<evidence type="ECO:0000256" key="7">
    <source>
        <dbReference type="ARBA" id="ARBA00022723"/>
    </source>
</evidence>
<evidence type="ECO:0000256" key="18">
    <source>
        <dbReference type="SAM" id="SignalP"/>
    </source>
</evidence>
<evidence type="ECO:0000256" key="13">
    <source>
        <dbReference type="ARBA" id="ARBA00024688"/>
    </source>
</evidence>
<comment type="caution">
    <text evidence="21">The sequence shown here is derived from an EMBL/GenBank/DDBJ whole genome shotgun (WGS) entry which is preliminary data.</text>
</comment>
<dbReference type="GO" id="GO:0016491">
    <property type="term" value="F:oxidoreductase activity"/>
    <property type="evidence" value="ECO:0007669"/>
    <property type="project" value="InterPro"/>
</dbReference>
<dbReference type="PROSITE" id="PS50857">
    <property type="entry name" value="COX2_CUA"/>
    <property type="match status" value="1"/>
</dbReference>
<evidence type="ECO:0000256" key="14">
    <source>
        <dbReference type="ARBA" id="ARBA00047816"/>
    </source>
</evidence>
<keyword evidence="18" id="KW-0732">Signal</keyword>
<dbReference type="InterPro" id="IPR001505">
    <property type="entry name" value="Copper_CuA"/>
</dbReference>
<dbReference type="SUPFAM" id="SSF81464">
    <property type="entry name" value="Cytochrome c oxidase subunit II-like, transmembrane region"/>
    <property type="match status" value="1"/>
</dbReference>
<dbReference type="InterPro" id="IPR045187">
    <property type="entry name" value="CcO_II"/>
</dbReference>
<organism evidence="21 22">
    <name type="scientific">Niveispirillum lacus</name>
    <dbReference type="NCBI Taxonomy" id="1981099"/>
    <lineage>
        <taxon>Bacteria</taxon>
        <taxon>Pseudomonadati</taxon>
        <taxon>Pseudomonadota</taxon>
        <taxon>Alphaproteobacteria</taxon>
        <taxon>Rhodospirillales</taxon>
        <taxon>Azospirillaceae</taxon>
        <taxon>Niveispirillum</taxon>
    </lineage>
</organism>
<evidence type="ECO:0000256" key="11">
    <source>
        <dbReference type="ARBA" id="ARBA00023008"/>
    </source>
</evidence>
<protein>
    <recommendedName>
        <fullName evidence="16">Cytochrome c oxidase subunit 2</fullName>
        <ecNumber evidence="16">7.1.1.9</ecNumber>
    </recommendedName>
</protein>
<evidence type="ECO:0000256" key="15">
    <source>
        <dbReference type="RuleBase" id="RU000456"/>
    </source>
</evidence>
<dbReference type="Pfam" id="PF02790">
    <property type="entry name" value="COX2_TM"/>
    <property type="match status" value="1"/>
</dbReference>
<evidence type="ECO:0000256" key="16">
    <source>
        <dbReference type="RuleBase" id="RU004024"/>
    </source>
</evidence>
<evidence type="ECO:0000256" key="8">
    <source>
        <dbReference type="ARBA" id="ARBA00022967"/>
    </source>
</evidence>
<comment type="catalytic activity">
    <reaction evidence="14 16">
        <text>4 Fe(II)-[cytochrome c] + O2 + 8 H(+)(in) = 4 Fe(III)-[cytochrome c] + 2 H2O + 4 H(+)(out)</text>
        <dbReference type="Rhea" id="RHEA:11436"/>
        <dbReference type="Rhea" id="RHEA-COMP:10350"/>
        <dbReference type="Rhea" id="RHEA-COMP:14399"/>
        <dbReference type="ChEBI" id="CHEBI:15377"/>
        <dbReference type="ChEBI" id="CHEBI:15378"/>
        <dbReference type="ChEBI" id="CHEBI:15379"/>
        <dbReference type="ChEBI" id="CHEBI:29033"/>
        <dbReference type="ChEBI" id="CHEBI:29034"/>
        <dbReference type="EC" id="7.1.1.9"/>
    </reaction>
</comment>
<feature type="domain" description="Cytochrome oxidase subunit II transmembrane region profile" evidence="20">
    <location>
        <begin position="34"/>
        <end position="129"/>
    </location>
</feature>
<dbReference type="GO" id="GO:0004129">
    <property type="term" value="F:cytochrome-c oxidase activity"/>
    <property type="evidence" value="ECO:0007669"/>
    <property type="project" value="UniProtKB-EC"/>
</dbReference>
<dbReference type="PRINTS" id="PR01166">
    <property type="entry name" value="CYCOXIDASEII"/>
</dbReference>
<dbReference type="RefSeq" id="WP_094457602.1">
    <property type="nucleotide sequence ID" value="NZ_NOXU01000031.1"/>
</dbReference>
<feature type="chain" id="PRO_5013078433" description="Cytochrome c oxidase subunit 2" evidence="18">
    <location>
        <begin position="26"/>
        <end position="284"/>
    </location>
</feature>
<evidence type="ECO:0000256" key="10">
    <source>
        <dbReference type="ARBA" id="ARBA00022989"/>
    </source>
</evidence>
<evidence type="ECO:0000256" key="6">
    <source>
        <dbReference type="ARBA" id="ARBA00022692"/>
    </source>
</evidence>
<evidence type="ECO:0000313" key="21">
    <source>
        <dbReference type="EMBL" id="OYQ32567.1"/>
    </source>
</evidence>
<dbReference type="GO" id="GO:0005886">
    <property type="term" value="C:plasma membrane"/>
    <property type="evidence" value="ECO:0007669"/>
    <property type="project" value="UniProtKB-SubCell"/>
</dbReference>
<dbReference type="GO" id="GO:0005507">
    <property type="term" value="F:copper ion binding"/>
    <property type="evidence" value="ECO:0007669"/>
    <property type="project" value="InterPro"/>
</dbReference>
<dbReference type="OrthoDB" id="9781261at2"/>
<evidence type="ECO:0000256" key="17">
    <source>
        <dbReference type="SAM" id="Phobius"/>
    </source>
</evidence>
<evidence type="ECO:0000256" key="2">
    <source>
        <dbReference type="ARBA" id="ARBA00004141"/>
    </source>
</evidence>
<feature type="transmembrane region" description="Helical" evidence="17">
    <location>
        <begin position="59"/>
        <end position="80"/>
    </location>
</feature>
<evidence type="ECO:0000256" key="4">
    <source>
        <dbReference type="ARBA" id="ARBA00022448"/>
    </source>
</evidence>
<dbReference type="PROSITE" id="PS50999">
    <property type="entry name" value="COX2_TM"/>
    <property type="match status" value="1"/>
</dbReference>
<dbReference type="Pfam" id="PF00116">
    <property type="entry name" value="COX2"/>
    <property type="match status" value="1"/>
</dbReference>